<feature type="compositionally biased region" description="Polar residues" evidence="1">
    <location>
        <begin position="42"/>
        <end position="52"/>
    </location>
</feature>
<sequence>MSPTQTLPIDPVTYTRTRANPQRVELRASIFHPPYTKIRTLTPENTHPSTSARRILPKPSPSPAQQHKLSVNAHRAQHKHYLRRPKTQSPQHHEHQTIDTCVNESHVREPNHQPHLGIPSFQQCSSNPIADSTQ</sequence>
<keyword evidence="3" id="KW-1185">Reference proteome</keyword>
<dbReference type="AlphaFoldDB" id="A0A6A6A9W5"/>
<protein>
    <submittedName>
        <fullName evidence="2">Uncharacterized protein</fullName>
    </submittedName>
</protein>
<evidence type="ECO:0000313" key="3">
    <source>
        <dbReference type="Proteomes" id="UP000799771"/>
    </source>
</evidence>
<feature type="compositionally biased region" description="Polar residues" evidence="1">
    <location>
        <begin position="120"/>
        <end position="134"/>
    </location>
</feature>
<dbReference type="EMBL" id="ML977509">
    <property type="protein sequence ID" value="KAF2127874.1"/>
    <property type="molecule type" value="Genomic_DNA"/>
</dbReference>
<reference evidence="2" key="1">
    <citation type="journal article" date="2020" name="Stud. Mycol.">
        <title>101 Dothideomycetes genomes: a test case for predicting lifestyles and emergence of pathogens.</title>
        <authorList>
            <person name="Haridas S."/>
            <person name="Albert R."/>
            <person name="Binder M."/>
            <person name="Bloem J."/>
            <person name="Labutti K."/>
            <person name="Salamov A."/>
            <person name="Andreopoulos B."/>
            <person name="Baker S."/>
            <person name="Barry K."/>
            <person name="Bills G."/>
            <person name="Bluhm B."/>
            <person name="Cannon C."/>
            <person name="Castanera R."/>
            <person name="Culley D."/>
            <person name="Daum C."/>
            <person name="Ezra D."/>
            <person name="Gonzalez J."/>
            <person name="Henrissat B."/>
            <person name="Kuo A."/>
            <person name="Liang C."/>
            <person name="Lipzen A."/>
            <person name="Lutzoni F."/>
            <person name="Magnuson J."/>
            <person name="Mondo S."/>
            <person name="Nolan M."/>
            <person name="Ohm R."/>
            <person name="Pangilinan J."/>
            <person name="Park H.-J."/>
            <person name="Ramirez L."/>
            <person name="Alfaro M."/>
            <person name="Sun H."/>
            <person name="Tritt A."/>
            <person name="Yoshinaga Y."/>
            <person name="Zwiers L.-H."/>
            <person name="Turgeon B."/>
            <person name="Goodwin S."/>
            <person name="Spatafora J."/>
            <person name="Crous P."/>
            <person name="Grigoriev I."/>
        </authorList>
    </citation>
    <scope>NUCLEOTIDE SEQUENCE</scope>
    <source>
        <strain evidence="2">CBS 119687</strain>
    </source>
</reference>
<organism evidence="2 3">
    <name type="scientific">Dothidotthia symphoricarpi CBS 119687</name>
    <dbReference type="NCBI Taxonomy" id="1392245"/>
    <lineage>
        <taxon>Eukaryota</taxon>
        <taxon>Fungi</taxon>
        <taxon>Dikarya</taxon>
        <taxon>Ascomycota</taxon>
        <taxon>Pezizomycotina</taxon>
        <taxon>Dothideomycetes</taxon>
        <taxon>Pleosporomycetidae</taxon>
        <taxon>Pleosporales</taxon>
        <taxon>Dothidotthiaceae</taxon>
        <taxon>Dothidotthia</taxon>
    </lineage>
</organism>
<feature type="region of interest" description="Disordered" evidence="1">
    <location>
        <begin position="39"/>
        <end position="134"/>
    </location>
</feature>
<evidence type="ECO:0000313" key="2">
    <source>
        <dbReference type="EMBL" id="KAF2127874.1"/>
    </source>
</evidence>
<dbReference type="GeneID" id="54411010"/>
<accession>A0A6A6A9W5</accession>
<dbReference type="Proteomes" id="UP000799771">
    <property type="component" value="Unassembled WGS sequence"/>
</dbReference>
<evidence type="ECO:0000256" key="1">
    <source>
        <dbReference type="SAM" id="MobiDB-lite"/>
    </source>
</evidence>
<dbReference type="RefSeq" id="XP_033522263.1">
    <property type="nucleotide sequence ID" value="XM_033670578.1"/>
</dbReference>
<gene>
    <name evidence="2" type="ORF">P153DRAFT_386850</name>
</gene>
<proteinExistence type="predicted"/>
<feature type="compositionally biased region" description="Basic residues" evidence="1">
    <location>
        <begin position="75"/>
        <end position="86"/>
    </location>
</feature>
<name>A0A6A6A9W5_9PLEO</name>